<dbReference type="PANTHER" id="PTHR47804">
    <property type="entry name" value="60S RIBOSOMAL PROTEIN L19"/>
    <property type="match status" value="1"/>
</dbReference>
<dbReference type="STRING" id="34475.A0A4Y9Z0K3"/>
<comment type="caution">
    <text evidence="9">The sequence shown here is derived from an EMBL/GenBank/DDBJ whole genome shotgun (WGS) entry which is preliminary data.</text>
</comment>
<feature type="transmembrane region" description="Helical" evidence="6">
    <location>
        <begin position="655"/>
        <end position="674"/>
    </location>
</feature>
<evidence type="ECO:0000256" key="3">
    <source>
        <dbReference type="ARBA" id="ARBA00022989"/>
    </source>
</evidence>
<evidence type="ECO:0000259" key="8">
    <source>
        <dbReference type="Pfam" id="PF13515"/>
    </source>
</evidence>
<dbReference type="PANTHER" id="PTHR47804:SF3">
    <property type="entry name" value="PROTEIN BRE4"/>
    <property type="match status" value="1"/>
</dbReference>
<accession>A0A4Y9Z0K3</accession>
<feature type="transmembrane region" description="Helical" evidence="6">
    <location>
        <begin position="108"/>
        <end position="125"/>
    </location>
</feature>
<comment type="subcellular location">
    <subcellularLocation>
        <location evidence="1">Membrane</location>
        <topology evidence="1">Multi-pass membrane protein</topology>
    </subcellularLocation>
</comment>
<evidence type="ECO:0000256" key="2">
    <source>
        <dbReference type="ARBA" id="ARBA00022692"/>
    </source>
</evidence>
<protein>
    <submittedName>
        <fullName evidence="9">Uncharacterized protein</fullName>
    </submittedName>
</protein>
<keyword evidence="3 6" id="KW-1133">Transmembrane helix</keyword>
<feature type="transmembrane region" description="Helical" evidence="6">
    <location>
        <begin position="50"/>
        <end position="68"/>
    </location>
</feature>
<evidence type="ECO:0000259" key="7">
    <source>
        <dbReference type="Pfam" id="PF10334"/>
    </source>
</evidence>
<keyword evidence="2 6" id="KW-0812">Transmembrane</keyword>
<proteinExistence type="predicted"/>
<feature type="transmembrane region" description="Helical" evidence="6">
    <location>
        <begin position="74"/>
        <end position="96"/>
    </location>
</feature>
<reference evidence="9 10" key="1">
    <citation type="submission" date="2019-01" db="EMBL/GenBank/DDBJ databases">
        <title>Genome sequencing of the rare red list fungi Fomitopsis rosea.</title>
        <authorList>
            <person name="Buettner E."/>
            <person name="Kellner H."/>
        </authorList>
    </citation>
    <scope>NUCLEOTIDE SEQUENCE [LARGE SCALE GENOMIC DNA]</scope>
    <source>
        <strain evidence="9 10">DSM 105464</strain>
    </source>
</reference>
<evidence type="ECO:0000256" key="1">
    <source>
        <dbReference type="ARBA" id="ARBA00004141"/>
    </source>
</evidence>
<evidence type="ECO:0000313" key="9">
    <source>
        <dbReference type="EMBL" id="TFY68062.1"/>
    </source>
</evidence>
<dbReference type="EMBL" id="SEKV01000038">
    <property type="protein sequence ID" value="TFY68062.1"/>
    <property type="molecule type" value="Genomic_DNA"/>
</dbReference>
<name>A0A4Y9Z0K3_9APHY</name>
<evidence type="ECO:0000256" key="4">
    <source>
        <dbReference type="ARBA" id="ARBA00023136"/>
    </source>
</evidence>
<dbReference type="InterPro" id="IPR049453">
    <property type="entry name" value="Memb_transporter_dom"/>
</dbReference>
<feature type="transmembrane region" description="Helical" evidence="6">
    <location>
        <begin position="705"/>
        <end position="723"/>
    </location>
</feature>
<dbReference type="InterPro" id="IPR018820">
    <property type="entry name" value="BRE4-related_DUF2421"/>
</dbReference>
<evidence type="ECO:0000256" key="6">
    <source>
        <dbReference type="SAM" id="Phobius"/>
    </source>
</evidence>
<evidence type="ECO:0000313" key="10">
    <source>
        <dbReference type="Proteomes" id="UP000298390"/>
    </source>
</evidence>
<organism evidence="9 10">
    <name type="scientific">Rhodofomes roseus</name>
    <dbReference type="NCBI Taxonomy" id="34475"/>
    <lineage>
        <taxon>Eukaryota</taxon>
        <taxon>Fungi</taxon>
        <taxon>Dikarya</taxon>
        <taxon>Basidiomycota</taxon>
        <taxon>Agaricomycotina</taxon>
        <taxon>Agaricomycetes</taxon>
        <taxon>Polyporales</taxon>
        <taxon>Rhodofomes</taxon>
    </lineage>
</organism>
<sequence length="996" mass="111474">MLPCLKSARSNFAYVASQYLERRPLARLLSTFLCCLTIVIRPVSRLGGSYAFLVLPFQALVFGVQESLAQQLELTALNIAGALCGIGFSTLGKYVASLTGEGSARARVICSVFLVTISFCAGLVKSRLVRLTLSMRISLFASVWLLTLDIGDRSKVLEDSGHFLYAAITPACLSLVSLLVVMTLLRWSSSSFEKEMVATFVLLQKYMAASLEQIGKDLTDEPEEYVKLRNQLFQRSVHLNETYSQAAFEMRVGRLSLKSIRPLIGIVEHLRRELAWGMSTGQKPKATPKSTPTMTMTRASSRLPSPMASRRNSFRHSPKLAFQSLASHERITAAIETPAFELGHAIVGAMRAVEFVIIVAFDLDTSTYSAPAGRPTSTSVKYSLRTADKELVRARDEAREKLGHVFDEMDLEAREMGKDVRYPKRVLDGSLIMIALLQMAQEMRTALQIADRMYTQYEESHVRLWYPRISLAWLGVAQGHLISDSGDATVQIQASAPKGTGWETPNDAEASMTLAETAEGLLEKGYSLNTPLMGNSRLPGGLSFSILGTKERAARSRKRMFFGSIPDLVTWLWSQSWMIRLRLRMARSYRSVTHSPHLRHAIKNAIGVAVLSLPAFLPVNNSARVWFSSWHGEWMVISYVWVLETSTGATWRVGYLRSVGTATAALYGYIVWRICRTNPYGLTIMVTAAEIPFTWLSMKANLGPLAVPAAVTLPIIAFAEYVNPTTQSIIALAGIRALMIAIGIVAALLMNGLVFPRHCRVLFLSDTARTLGLLSQLYMTLSHHMFRAQPALAYDDKRKTLKMELQIRYNLYLLNALITTMHDEISLVPKPLAHYRRTVTIVQKLLDAMTGLRKIRENIPRKEAVSNVFNERREFMSCVCITLYACQHAFRAREPLPQFLPSPKHALETLESHVQDSIRHAREEDPHAMGLSLIYAFAELEVLKHMVCTLEELLELTGRLFGTTAWLTHPQHMSMASLHEEVGDHGWYSPFKWEET</sequence>
<feature type="transmembrane region" description="Helical" evidence="6">
    <location>
        <begin position="729"/>
        <end position="750"/>
    </location>
</feature>
<dbReference type="InterPro" id="IPR052430">
    <property type="entry name" value="IVT-Associated"/>
</dbReference>
<feature type="domain" description="DUF2421" evidence="7">
    <location>
        <begin position="764"/>
        <end position="918"/>
    </location>
</feature>
<feature type="transmembrane region" description="Helical" evidence="6">
    <location>
        <begin position="163"/>
        <end position="187"/>
    </location>
</feature>
<feature type="compositionally biased region" description="Polar residues" evidence="5">
    <location>
        <begin position="288"/>
        <end position="303"/>
    </location>
</feature>
<dbReference type="Proteomes" id="UP000298390">
    <property type="component" value="Unassembled WGS sequence"/>
</dbReference>
<feature type="region of interest" description="Disordered" evidence="5">
    <location>
        <begin position="280"/>
        <end position="312"/>
    </location>
</feature>
<feature type="domain" description="Integral membrane bound transporter" evidence="8">
    <location>
        <begin position="626"/>
        <end position="750"/>
    </location>
</feature>
<evidence type="ECO:0000256" key="5">
    <source>
        <dbReference type="SAM" id="MobiDB-lite"/>
    </source>
</evidence>
<dbReference type="GO" id="GO:0016020">
    <property type="term" value="C:membrane"/>
    <property type="evidence" value="ECO:0007669"/>
    <property type="project" value="UniProtKB-SubCell"/>
</dbReference>
<gene>
    <name evidence="9" type="ORF">EVJ58_g1227</name>
</gene>
<dbReference type="AlphaFoldDB" id="A0A4Y9Z0K3"/>
<dbReference type="Pfam" id="PF13515">
    <property type="entry name" value="FUSC_2"/>
    <property type="match status" value="1"/>
</dbReference>
<keyword evidence="4 6" id="KW-0472">Membrane</keyword>
<dbReference type="Pfam" id="PF10334">
    <property type="entry name" value="BRE4"/>
    <property type="match status" value="1"/>
</dbReference>